<sequence length="391" mass="42927">MPLRRPGTNTVVPSRTLRNLSPARHSRRRHSSSIKLSVLRHSTLPPTTMISSIHPASLVPSSTHSNELLSLLELHPAATPLINYLVALIKDTVTFALNRELSATSGIQTFPTFVKQVIHRASLTTPVVLSSMVYISRAKKYLSIAHEEFALERVFLGAVVVASKYLNDSCLKNHHWSTITQSFGTKDIGRIEREWCAVLDYEFGVSEKDLLAFYPVLSLHCPPLPEPVVAPLPSPARSHRASASTSPYEYGTFDILPSDVHSPSSSSDGEHGLDTPDTSPFSPSHSRHPSSLDFPQDVEMHSPTFEAMIEHERRGRPASSTKSAIDHRTANHSPVRKNKFRLIHAAPHRPSASNHSMGSILKAFPLPIPSAGGAVRKMRPCIGRGTSVRVS</sequence>
<evidence type="ECO:0000256" key="1">
    <source>
        <dbReference type="SAM" id="MobiDB-lite"/>
    </source>
</evidence>
<evidence type="ECO:0000313" key="4">
    <source>
        <dbReference type="Proteomes" id="UP000305948"/>
    </source>
</evidence>
<dbReference type="GO" id="GO:0005634">
    <property type="term" value="C:nucleus"/>
    <property type="evidence" value="ECO:0007669"/>
    <property type="project" value="TreeGrafter"/>
</dbReference>
<feature type="domain" description="Cyclin N-terminal" evidence="2">
    <location>
        <begin position="111"/>
        <end position="202"/>
    </location>
</feature>
<dbReference type="Proteomes" id="UP000305948">
    <property type="component" value="Unassembled WGS sequence"/>
</dbReference>
<dbReference type="GO" id="GO:0000307">
    <property type="term" value="C:cyclin-dependent protein kinase holoenzyme complex"/>
    <property type="evidence" value="ECO:0007669"/>
    <property type="project" value="TreeGrafter"/>
</dbReference>
<name>A0A5C3MN77_9AGAM</name>
<dbReference type="InterPro" id="IPR006671">
    <property type="entry name" value="Cyclin_N"/>
</dbReference>
<dbReference type="GO" id="GO:0016538">
    <property type="term" value="F:cyclin-dependent protein serine/threonine kinase regulator activity"/>
    <property type="evidence" value="ECO:0007669"/>
    <property type="project" value="TreeGrafter"/>
</dbReference>
<dbReference type="GO" id="GO:0019901">
    <property type="term" value="F:protein kinase binding"/>
    <property type="evidence" value="ECO:0007669"/>
    <property type="project" value="InterPro"/>
</dbReference>
<dbReference type="SUPFAM" id="SSF47954">
    <property type="entry name" value="Cyclin-like"/>
    <property type="match status" value="1"/>
</dbReference>
<feature type="compositionally biased region" description="Polar residues" evidence="1">
    <location>
        <begin position="7"/>
        <end position="19"/>
    </location>
</feature>
<keyword evidence="4" id="KW-1185">Reference proteome</keyword>
<evidence type="ECO:0000313" key="3">
    <source>
        <dbReference type="EMBL" id="TFK46734.1"/>
    </source>
</evidence>
<protein>
    <recommendedName>
        <fullName evidence="2">Cyclin N-terminal domain-containing protein</fullName>
    </recommendedName>
</protein>
<feature type="region of interest" description="Disordered" evidence="1">
    <location>
        <begin position="311"/>
        <end position="330"/>
    </location>
</feature>
<dbReference type="InterPro" id="IPR036915">
    <property type="entry name" value="Cyclin-like_sf"/>
</dbReference>
<dbReference type="OrthoDB" id="10250320at2759"/>
<dbReference type="PANTHER" id="PTHR15615:SF10">
    <property type="entry name" value="PHO85 CYCLIN-2-RELATED"/>
    <property type="match status" value="1"/>
</dbReference>
<organism evidence="3 4">
    <name type="scientific">Heliocybe sulcata</name>
    <dbReference type="NCBI Taxonomy" id="5364"/>
    <lineage>
        <taxon>Eukaryota</taxon>
        <taxon>Fungi</taxon>
        <taxon>Dikarya</taxon>
        <taxon>Basidiomycota</taxon>
        <taxon>Agaricomycotina</taxon>
        <taxon>Agaricomycetes</taxon>
        <taxon>Gloeophyllales</taxon>
        <taxon>Gloeophyllaceae</taxon>
        <taxon>Heliocybe</taxon>
    </lineage>
</organism>
<accession>A0A5C3MN77</accession>
<dbReference type="InterPro" id="IPR013922">
    <property type="entry name" value="Cyclin_PHO80-like"/>
</dbReference>
<dbReference type="AlphaFoldDB" id="A0A5C3MN77"/>
<proteinExistence type="predicted"/>
<evidence type="ECO:0000259" key="2">
    <source>
        <dbReference type="Pfam" id="PF00134"/>
    </source>
</evidence>
<gene>
    <name evidence="3" type="ORF">OE88DRAFT_1729023</name>
</gene>
<dbReference type="PANTHER" id="PTHR15615">
    <property type="match status" value="1"/>
</dbReference>
<feature type="region of interest" description="Disordered" evidence="1">
    <location>
        <begin position="1"/>
        <end position="32"/>
    </location>
</feature>
<dbReference type="EMBL" id="ML213528">
    <property type="protein sequence ID" value="TFK46734.1"/>
    <property type="molecule type" value="Genomic_DNA"/>
</dbReference>
<dbReference type="CDD" id="cd20557">
    <property type="entry name" value="CYCLIN_ScPCL1-like"/>
    <property type="match status" value="1"/>
</dbReference>
<dbReference type="Pfam" id="PF00134">
    <property type="entry name" value="Cyclin_N"/>
    <property type="match status" value="1"/>
</dbReference>
<dbReference type="Gene3D" id="1.10.472.10">
    <property type="entry name" value="Cyclin-like"/>
    <property type="match status" value="1"/>
</dbReference>
<feature type="region of interest" description="Disordered" evidence="1">
    <location>
        <begin position="259"/>
        <end position="297"/>
    </location>
</feature>
<dbReference type="STRING" id="5364.A0A5C3MN77"/>
<reference evidence="3 4" key="1">
    <citation type="journal article" date="2019" name="Nat. Ecol. Evol.">
        <title>Megaphylogeny resolves global patterns of mushroom evolution.</title>
        <authorList>
            <person name="Varga T."/>
            <person name="Krizsan K."/>
            <person name="Foldi C."/>
            <person name="Dima B."/>
            <person name="Sanchez-Garcia M."/>
            <person name="Sanchez-Ramirez S."/>
            <person name="Szollosi G.J."/>
            <person name="Szarkandi J.G."/>
            <person name="Papp V."/>
            <person name="Albert L."/>
            <person name="Andreopoulos W."/>
            <person name="Angelini C."/>
            <person name="Antonin V."/>
            <person name="Barry K.W."/>
            <person name="Bougher N.L."/>
            <person name="Buchanan P."/>
            <person name="Buyck B."/>
            <person name="Bense V."/>
            <person name="Catcheside P."/>
            <person name="Chovatia M."/>
            <person name="Cooper J."/>
            <person name="Damon W."/>
            <person name="Desjardin D."/>
            <person name="Finy P."/>
            <person name="Geml J."/>
            <person name="Haridas S."/>
            <person name="Hughes K."/>
            <person name="Justo A."/>
            <person name="Karasinski D."/>
            <person name="Kautmanova I."/>
            <person name="Kiss B."/>
            <person name="Kocsube S."/>
            <person name="Kotiranta H."/>
            <person name="LaButti K.M."/>
            <person name="Lechner B.E."/>
            <person name="Liimatainen K."/>
            <person name="Lipzen A."/>
            <person name="Lukacs Z."/>
            <person name="Mihaltcheva S."/>
            <person name="Morgado L.N."/>
            <person name="Niskanen T."/>
            <person name="Noordeloos M.E."/>
            <person name="Ohm R.A."/>
            <person name="Ortiz-Santana B."/>
            <person name="Ovrebo C."/>
            <person name="Racz N."/>
            <person name="Riley R."/>
            <person name="Savchenko A."/>
            <person name="Shiryaev A."/>
            <person name="Soop K."/>
            <person name="Spirin V."/>
            <person name="Szebenyi C."/>
            <person name="Tomsovsky M."/>
            <person name="Tulloss R.E."/>
            <person name="Uehling J."/>
            <person name="Grigoriev I.V."/>
            <person name="Vagvolgyi C."/>
            <person name="Papp T."/>
            <person name="Martin F.M."/>
            <person name="Miettinen O."/>
            <person name="Hibbett D.S."/>
            <person name="Nagy L.G."/>
        </authorList>
    </citation>
    <scope>NUCLEOTIDE SEQUENCE [LARGE SCALE GENOMIC DNA]</scope>
    <source>
        <strain evidence="3 4">OMC1185</strain>
    </source>
</reference>